<evidence type="ECO:0000313" key="1">
    <source>
        <dbReference type="EMBL" id="PHJ38687.1"/>
    </source>
</evidence>
<dbReference type="OrthoDB" id="9796085at2"/>
<gene>
    <name evidence="1" type="ORF">P378_08070</name>
</gene>
<sequence>MNILDLTRTITPDMPVYPGTKLPQMIETCRLETEGFRETELRMYSHTGTHMDSPAHLFPAGKTLDRFSPNSFYGTAMAVDVSAVKGVIEPEDLLPYQQALQEVNFLILYTGWEHLWGRKEYYHGFPVLSPAAAQWLIQFKLKAVGVDAISVDTVEATSPLTIHKIFLGKDILLIENLCNIQPLTGQNFTLCCLPLKTCRADGAPARAVALVQA</sequence>
<protein>
    <submittedName>
        <fullName evidence="1">Hydrolase</fullName>
    </submittedName>
</protein>
<dbReference type="Pfam" id="PF04199">
    <property type="entry name" value="Cyclase"/>
    <property type="match status" value="1"/>
</dbReference>
<dbReference type="AlphaFoldDB" id="A0A2C6M8S4"/>
<dbReference type="PANTHER" id="PTHR31118">
    <property type="entry name" value="CYCLASE-LIKE PROTEIN 2"/>
    <property type="match status" value="1"/>
</dbReference>
<dbReference type="InterPro" id="IPR007325">
    <property type="entry name" value="KFase/CYL"/>
</dbReference>
<dbReference type="GO" id="GO:0019441">
    <property type="term" value="P:L-tryptophan catabolic process to kynurenine"/>
    <property type="evidence" value="ECO:0007669"/>
    <property type="project" value="InterPro"/>
</dbReference>
<accession>A0A2C6M8S4</accession>
<comment type="caution">
    <text evidence="1">The sequence shown here is derived from an EMBL/GenBank/DDBJ whole genome shotgun (WGS) entry which is preliminary data.</text>
</comment>
<evidence type="ECO:0000313" key="2">
    <source>
        <dbReference type="Proteomes" id="UP000222564"/>
    </source>
</evidence>
<dbReference type="PANTHER" id="PTHR31118:SF12">
    <property type="entry name" value="CYCLASE-LIKE PROTEIN 2"/>
    <property type="match status" value="1"/>
</dbReference>
<proteinExistence type="predicted"/>
<dbReference type="SUPFAM" id="SSF102198">
    <property type="entry name" value="Putative cyclase"/>
    <property type="match status" value="1"/>
</dbReference>
<dbReference type="EMBL" id="AWQQ01000046">
    <property type="protein sequence ID" value="PHJ38687.1"/>
    <property type="molecule type" value="Genomic_DNA"/>
</dbReference>
<name>A0A2C6M8S4_9FIRM</name>
<reference evidence="1 2" key="1">
    <citation type="submission" date="2013-09" db="EMBL/GenBank/DDBJ databases">
        <title>Biodegradation of hydrocarbons in the deep terrestrial subsurface : characterization of a microbial consortium composed of two Desulfotomaculum species originating from a deep geological formation.</title>
        <authorList>
            <person name="Aullo T."/>
            <person name="Berlendis S."/>
            <person name="Lascourreges J.-F."/>
            <person name="Dessort D."/>
            <person name="Saint-Laurent S."/>
            <person name="Schraauwers B."/>
            <person name="Mas J."/>
            <person name="Magot M."/>
            <person name="Ranchou-Peyruse A."/>
        </authorList>
    </citation>
    <scope>NUCLEOTIDE SEQUENCE [LARGE SCALE GENOMIC DNA]</scope>
    <source>
        <strain evidence="1 2">Bs107</strain>
    </source>
</reference>
<dbReference type="InterPro" id="IPR037175">
    <property type="entry name" value="KFase_sf"/>
</dbReference>
<dbReference type="Gene3D" id="3.50.30.50">
    <property type="entry name" value="Putative cyclase"/>
    <property type="match status" value="1"/>
</dbReference>
<keyword evidence="1" id="KW-0378">Hydrolase</keyword>
<organism evidence="1 2">
    <name type="scientific">Desulforamulus profundi</name>
    <dbReference type="NCBI Taxonomy" id="1383067"/>
    <lineage>
        <taxon>Bacteria</taxon>
        <taxon>Bacillati</taxon>
        <taxon>Bacillota</taxon>
        <taxon>Clostridia</taxon>
        <taxon>Eubacteriales</taxon>
        <taxon>Peptococcaceae</taxon>
        <taxon>Desulforamulus</taxon>
    </lineage>
</organism>
<dbReference type="GO" id="GO:0004061">
    <property type="term" value="F:arylformamidase activity"/>
    <property type="evidence" value="ECO:0007669"/>
    <property type="project" value="InterPro"/>
</dbReference>
<keyword evidence="2" id="KW-1185">Reference proteome</keyword>
<dbReference type="Proteomes" id="UP000222564">
    <property type="component" value="Unassembled WGS sequence"/>
</dbReference>